<evidence type="ECO:0000256" key="1">
    <source>
        <dbReference type="SAM" id="Phobius"/>
    </source>
</evidence>
<keyword evidence="1" id="KW-1133">Transmembrane helix</keyword>
<sequence length="71" mass="7919">MPSENESSRFNADYVTVYEGDAMKEVIDDHEERISTNEQFRLMAKGALIVISFILGSGFGLTIIAYMLGLI</sequence>
<accession>A0AAE8XZU0</accession>
<dbReference type="EMBL" id="MZ334525">
    <property type="protein sequence ID" value="UBF23165.1"/>
    <property type="molecule type" value="Genomic_DNA"/>
</dbReference>
<organism evidence="2 3">
    <name type="scientific">Haloarcula tailed virus 2</name>
    <dbReference type="NCBI Taxonomy" id="2877989"/>
    <lineage>
        <taxon>Viruses</taxon>
        <taxon>Duplodnaviria</taxon>
        <taxon>Heunggongvirae</taxon>
        <taxon>Uroviricota</taxon>
        <taxon>Caudoviricetes</taxon>
        <taxon>Thumleimavirales</taxon>
        <taxon>Soleiviridae</taxon>
        <taxon>Eilatmyovirus</taxon>
        <taxon>Eilatmyovirus salis</taxon>
        <taxon>Eilatmyovirus HATV2</taxon>
    </lineage>
</organism>
<feature type="transmembrane region" description="Helical" evidence="1">
    <location>
        <begin position="47"/>
        <end position="68"/>
    </location>
</feature>
<keyword evidence="1" id="KW-0812">Transmembrane</keyword>
<reference evidence="2" key="1">
    <citation type="submission" date="2021-05" db="EMBL/GenBank/DDBJ databases">
        <title>Diversity, taxonomy and evolution of archaeal viruses of the class Caudoviricetes.</title>
        <authorList>
            <person name="Liu Y."/>
            <person name="Demina T.A."/>
            <person name="Roux S."/>
            <person name="Aiewsakun P."/>
            <person name="Kazlauskas D."/>
            <person name="Simmonds P."/>
            <person name="Prangishvili D."/>
            <person name="Oksanen H.M."/>
            <person name="Krupovic M."/>
        </authorList>
    </citation>
    <scope>NUCLEOTIDE SEQUENCE</scope>
    <source>
        <strain evidence="2">HATV-2/44</strain>
    </source>
</reference>
<evidence type="ECO:0000313" key="2">
    <source>
        <dbReference type="EMBL" id="UBF23165.1"/>
    </source>
</evidence>
<evidence type="ECO:0000313" key="3">
    <source>
        <dbReference type="Proteomes" id="UP000827814"/>
    </source>
</evidence>
<name>A0AAE8XZU0_9CAUD</name>
<keyword evidence="3" id="KW-1185">Reference proteome</keyword>
<protein>
    <submittedName>
        <fullName evidence="2">Uncharacterized protein</fullName>
    </submittedName>
</protein>
<proteinExistence type="predicted"/>
<gene>
    <name evidence="2" type="ORF">HATV-2_gp14</name>
</gene>
<keyword evidence="1" id="KW-0472">Membrane</keyword>
<dbReference type="Proteomes" id="UP000827814">
    <property type="component" value="Segment"/>
</dbReference>